<proteinExistence type="predicted"/>
<dbReference type="PANTHER" id="PTHR12215:SF10">
    <property type="entry name" value="L-AMINOADIPATE-SEMIALDEHYDE DEHYDROGENASE-PHOSPHOPANTETHEINYL TRANSFERASE"/>
    <property type="match status" value="1"/>
</dbReference>
<dbReference type="GO" id="GO:0005829">
    <property type="term" value="C:cytosol"/>
    <property type="evidence" value="ECO:0000318"/>
    <property type="project" value="GO_Central"/>
</dbReference>
<feature type="domain" description="4'-phosphopantetheinyl transferase N-terminal" evidence="4">
    <location>
        <begin position="3"/>
        <end position="72"/>
    </location>
</feature>
<dbReference type="OMA" id="WVFEESL"/>
<dbReference type="AlphaFoldDB" id="W1NRG7"/>
<dbReference type="InterPro" id="IPR050559">
    <property type="entry name" value="P-Pant_transferase_sf"/>
</dbReference>
<dbReference type="GO" id="GO:0000287">
    <property type="term" value="F:magnesium ion binding"/>
    <property type="evidence" value="ECO:0007669"/>
    <property type="project" value="InterPro"/>
</dbReference>
<feature type="domain" description="4'-phosphopantetheinyl transferase" evidence="3">
    <location>
        <begin position="76"/>
        <end position="174"/>
    </location>
</feature>
<evidence type="ECO:0000259" key="4">
    <source>
        <dbReference type="Pfam" id="PF22624"/>
    </source>
</evidence>
<dbReference type="Gene3D" id="3.90.470.20">
    <property type="entry name" value="4'-phosphopantetheinyl transferase domain"/>
    <property type="match status" value="2"/>
</dbReference>
<evidence type="ECO:0000256" key="1">
    <source>
        <dbReference type="ARBA" id="ARBA00013172"/>
    </source>
</evidence>
<keyword evidence="2" id="KW-0808">Transferase</keyword>
<protein>
    <recommendedName>
        <fullName evidence="1">holo-[acyl-carrier-protein] synthase</fullName>
        <ecNumber evidence="1">2.7.8.7</ecNumber>
    </recommendedName>
</protein>
<keyword evidence="6" id="KW-1185">Reference proteome</keyword>
<dbReference type="Gramene" id="ERM98143">
    <property type="protein sequence ID" value="ERM98143"/>
    <property type="gene ID" value="AMTR_s00095p00076530"/>
</dbReference>
<evidence type="ECO:0000256" key="2">
    <source>
        <dbReference type="ARBA" id="ARBA00022679"/>
    </source>
</evidence>
<name>W1NRG7_AMBTC</name>
<dbReference type="EMBL" id="KI395483">
    <property type="protein sequence ID" value="ERM98143.1"/>
    <property type="molecule type" value="Genomic_DNA"/>
</dbReference>
<dbReference type="Proteomes" id="UP000017836">
    <property type="component" value="Unassembled WGS sequence"/>
</dbReference>
<dbReference type="PANTHER" id="PTHR12215">
    <property type="entry name" value="PHOSPHOPANTETHEINE TRANSFERASE"/>
    <property type="match status" value="1"/>
</dbReference>
<dbReference type="HOGENOM" id="CLU_057011_3_2_1"/>
<dbReference type="STRING" id="13333.W1NRG7"/>
<dbReference type="InterPro" id="IPR008278">
    <property type="entry name" value="4-PPantetheinyl_Trfase_dom"/>
</dbReference>
<accession>W1NRG7</accession>
<dbReference type="SUPFAM" id="SSF56214">
    <property type="entry name" value="4'-phosphopantetheinyl transferase"/>
    <property type="match status" value="2"/>
</dbReference>
<dbReference type="GO" id="GO:0008897">
    <property type="term" value="F:holo-[acyl-carrier-protein] synthase activity"/>
    <property type="evidence" value="ECO:0000318"/>
    <property type="project" value="GO_Central"/>
</dbReference>
<evidence type="ECO:0000313" key="5">
    <source>
        <dbReference type="EMBL" id="ERM98143.1"/>
    </source>
</evidence>
<gene>
    <name evidence="5" type="ORF">AMTR_s00095p00076530</name>
</gene>
<dbReference type="FunFam" id="3.90.470.20:FF:000003">
    <property type="entry name" value="L-aminoadipate-semialdehyde dehydrogenase-phosphopantetheinyl transferase"/>
    <property type="match status" value="1"/>
</dbReference>
<evidence type="ECO:0000313" key="6">
    <source>
        <dbReference type="Proteomes" id="UP000017836"/>
    </source>
</evidence>
<dbReference type="Pfam" id="PF22624">
    <property type="entry name" value="AASDHPPT_N"/>
    <property type="match status" value="1"/>
</dbReference>
<dbReference type="InterPro" id="IPR055066">
    <property type="entry name" value="AASDHPPT_N"/>
</dbReference>
<dbReference type="InterPro" id="IPR037143">
    <property type="entry name" value="4-PPantetheinyl_Trfase_dom_sf"/>
</dbReference>
<dbReference type="GO" id="GO:0019878">
    <property type="term" value="P:lysine biosynthetic process via aminoadipic acid"/>
    <property type="evidence" value="ECO:0000318"/>
    <property type="project" value="GO_Central"/>
</dbReference>
<dbReference type="eggNOG" id="KOG0945">
    <property type="taxonomic scope" value="Eukaryota"/>
</dbReference>
<evidence type="ECO:0000259" key="3">
    <source>
        <dbReference type="Pfam" id="PF01648"/>
    </source>
</evidence>
<dbReference type="EC" id="2.7.8.7" evidence="1"/>
<sequence length="248" mass="28760">MKFEDRKRALVSRMLQYGLVHKVLGIPYKDVIIRRTVEGKPSLEHNHENFEFPNFNFNASHHGDYVAIASEPLCIVGIDIVSHDTPKYEDALDFIANFSSHLTSLEWKNIMNAGSTTEMMAEFYRYWCLKEAYIKAIGIGLGYDLSRLEFYRTDSGKIRVRVDGEDSEEWRFWLCELDIRHFVCVARGNPKRAVESYKRTLCKTDFDESEYRSALNIPNKDFVLCDIREFIPESRRGEFDSINNGGGS</sequence>
<organism evidence="5 6">
    <name type="scientific">Amborella trichopoda</name>
    <dbReference type="NCBI Taxonomy" id="13333"/>
    <lineage>
        <taxon>Eukaryota</taxon>
        <taxon>Viridiplantae</taxon>
        <taxon>Streptophyta</taxon>
        <taxon>Embryophyta</taxon>
        <taxon>Tracheophyta</taxon>
        <taxon>Spermatophyta</taxon>
        <taxon>Magnoliopsida</taxon>
        <taxon>Amborellales</taxon>
        <taxon>Amborellaceae</taxon>
        <taxon>Amborella</taxon>
    </lineage>
</organism>
<reference evidence="6" key="1">
    <citation type="journal article" date="2013" name="Science">
        <title>The Amborella genome and the evolution of flowering plants.</title>
        <authorList>
            <consortium name="Amborella Genome Project"/>
        </authorList>
    </citation>
    <scope>NUCLEOTIDE SEQUENCE [LARGE SCALE GENOMIC DNA]</scope>
</reference>
<dbReference type="Pfam" id="PF01648">
    <property type="entry name" value="ACPS"/>
    <property type="match status" value="1"/>
</dbReference>